<organism evidence="4 5">
    <name type="scientific">Venturia nashicola</name>
    <dbReference type="NCBI Taxonomy" id="86259"/>
    <lineage>
        <taxon>Eukaryota</taxon>
        <taxon>Fungi</taxon>
        <taxon>Dikarya</taxon>
        <taxon>Ascomycota</taxon>
        <taxon>Pezizomycotina</taxon>
        <taxon>Dothideomycetes</taxon>
        <taxon>Pleosporomycetidae</taxon>
        <taxon>Venturiales</taxon>
        <taxon>Venturiaceae</taxon>
        <taxon>Venturia</taxon>
    </lineage>
</organism>
<sequence>MSKFAVGERAQYQYASEHELQSLSVWRTTSSIETPPGNLWVVYVHGGAWRDPDITQTSFEPTITSLSNLSEHASALSLVAAFASLDYRLSAHPSHPQDTRATAASNLRNARHPDHVIDIKMGLKFLQDKFGFGSNYVLVGHSCGATLALQTVLGRGMVTPAEDIAVERPKGIAGVCGIYDMPLMLETNSHPAYREFVAGAFGEDAVLWETVSPAVRMKRDGKVLNGIVLILGYSVDDELIDEPQVRSLPELGQDVLVLRGGHDEIWQKGDGLARVVVEAVKRTAEK</sequence>
<feature type="active site" evidence="3">
    <location>
        <position position="237"/>
    </location>
</feature>
<comment type="domain">
    <text evidence="3">The main chain amide nitrogen atoms of the second glycine and its adjacent residue in the HGGXW motif define the oxyanion hole, and stabilize the oxyanion that forms during the nucleophilic attack by the catalytic serine during substrate cleavage.</text>
</comment>
<dbReference type="InterPro" id="IPR050300">
    <property type="entry name" value="GDXG_lipolytic_enzyme"/>
</dbReference>
<dbReference type="Proteomes" id="UP000298493">
    <property type="component" value="Unassembled WGS sequence"/>
</dbReference>
<dbReference type="InterPro" id="IPR027519">
    <property type="entry name" value="KFase_ver/fungi-typ"/>
</dbReference>
<comment type="pathway">
    <text evidence="3">Amino-acid degradation; L-tryptophan degradation via kynurenine pathway; L-kynurenine from L-tryptophan: step 2/2.</text>
</comment>
<comment type="catalytic activity">
    <reaction evidence="3">
        <text>N-formyl-L-kynurenine + H2O = L-kynurenine + formate + H(+)</text>
        <dbReference type="Rhea" id="RHEA:13009"/>
        <dbReference type="ChEBI" id="CHEBI:15377"/>
        <dbReference type="ChEBI" id="CHEBI:15378"/>
        <dbReference type="ChEBI" id="CHEBI:15740"/>
        <dbReference type="ChEBI" id="CHEBI:57959"/>
        <dbReference type="ChEBI" id="CHEBI:58629"/>
        <dbReference type="EC" id="3.5.1.9"/>
    </reaction>
</comment>
<proteinExistence type="inferred from homology"/>
<comment type="similarity">
    <text evidence="3">Belongs to the kynurenine formamidase family.</text>
</comment>
<gene>
    <name evidence="4" type="ORF">E6O75_ATG03986</name>
</gene>
<dbReference type="GO" id="GO:0034354">
    <property type="term" value="P:'de novo' NAD+ biosynthetic process from L-tryptophan"/>
    <property type="evidence" value="ECO:0007669"/>
    <property type="project" value="UniProtKB-UniRule"/>
</dbReference>
<dbReference type="OrthoDB" id="420264at2759"/>
<dbReference type="EMBL" id="SNSC02000004">
    <property type="protein sequence ID" value="TID24781.1"/>
    <property type="molecule type" value="Genomic_DNA"/>
</dbReference>
<feature type="active site" description="Nucleophile" evidence="3">
    <location>
        <position position="142"/>
    </location>
</feature>
<comment type="subunit">
    <text evidence="3">Homodimer.</text>
</comment>
<protein>
    <recommendedName>
        <fullName evidence="3">Kynurenine formamidase</fullName>
        <shortName evidence="3">KFA</shortName>
        <shortName evidence="3">KFase</shortName>
        <ecNumber evidence="3">3.5.1.9</ecNumber>
    </recommendedName>
    <alternativeName>
        <fullName evidence="3">Arylformamidase</fullName>
    </alternativeName>
    <alternativeName>
        <fullName evidence="3">N-formylkynurenine formamidase</fullName>
        <shortName evidence="3">FKF</shortName>
    </alternativeName>
</protein>
<dbReference type="AlphaFoldDB" id="A0A4Z1PGX3"/>
<evidence type="ECO:0000256" key="3">
    <source>
        <dbReference type="HAMAP-Rule" id="MF_03014"/>
    </source>
</evidence>
<dbReference type="Gene3D" id="3.40.50.1820">
    <property type="entry name" value="alpha/beta hydrolase"/>
    <property type="match status" value="1"/>
</dbReference>
<feature type="short sequence motif" description="HGGXW" evidence="3">
    <location>
        <begin position="45"/>
        <end position="49"/>
    </location>
</feature>
<keyword evidence="1 3" id="KW-0378">Hydrolase</keyword>
<comment type="function">
    <text evidence="3">Catalyzes the hydrolysis of N-formyl-L-kynurenine to L-kynurenine, the second step in the kynurenine pathway of tryptophan degradation. Kynurenine may be further oxidized to nicotinic acid, NAD(H) and NADP(H). Required for elimination of toxic metabolites.</text>
</comment>
<feature type="active site" evidence="3">
    <location>
        <position position="262"/>
    </location>
</feature>
<dbReference type="STRING" id="86259.A0A4Z1PGX3"/>
<dbReference type="UniPathway" id="UPA00333">
    <property type="reaction ID" value="UER00454"/>
</dbReference>
<evidence type="ECO:0000313" key="4">
    <source>
        <dbReference type="EMBL" id="TID24781.1"/>
    </source>
</evidence>
<dbReference type="PANTHER" id="PTHR48081">
    <property type="entry name" value="AB HYDROLASE SUPERFAMILY PROTEIN C4A8.06C"/>
    <property type="match status" value="1"/>
</dbReference>
<dbReference type="HAMAP" id="MF_03014">
    <property type="entry name" value="KFase"/>
    <property type="match status" value="1"/>
</dbReference>
<evidence type="ECO:0000313" key="5">
    <source>
        <dbReference type="Proteomes" id="UP000298493"/>
    </source>
</evidence>
<dbReference type="GO" id="GO:0019441">
    <property type="term" value="P:L-tryptophan catabolic process to kynurenine"/>
    <property type="evidence" value="ECO:0007669"/>
    <property type="project" value="UniProtKB-UniRule"/>
</dbReference>
<dbReference type="EC" id="3.5.1.9" evidence="3"/>
<reference evidence="4 5" key="1">
    <citation type="submission" date="2019-04" db="EMBL/GenBank/DDBJ databases">
        <title>High contiguity whole genome sequence and gene annotation resource for two Venturia nashicola isolates.</title>
        <authorList>
            <person name="Prokchorchik M."/>
            <person name="Won K."/>
            <person name="Lee Y."/>
            <person name="Choi E.D."/>
            <person name="Segonzac C."/>
            <person name="Sohn K.H."/>
        </authorList>
    </citation>
    <scope>NUCLEOTIDE SEQUENCE [LARGE SCALE GENOMIC DNA]</scope>
    <source>
        <strain evidence="4 5">PRI2</strain>
    </source>
</reference>
<evidence type="ECO:0000256" key="1">
    <source>
        <dbReference type="ARBA" id="ARBA00022801"/>
    </source>
</evidence>
<dbReference type="SUPFAM" id="SSF53474">
    <property type="entry name" value="alpha/beta-Hydrolases"/>
    <property type="match status" value="1"/>
</dbReference>
<dbReference type="GO" id="GO:0004061">
    <property type="term" value="F:arylformamidase activity"/>
    <property type="evidence" value="ECO:0007669"/>
    <property type="project" value="UniProtKB-UniRule"/>
</dbReference>
<dbReference type="PANTHER" id="PTHR48081:SF33">
    <property type="entry name" value="KYNURENINE FORMAMIDASE"/>
    <property type="match status" value="1"/>
</dbReference>
<accession>A0A4Z1PGX3</accession>
<comment type="caution">
    <text evidence="4">The sequence shown here is derived from an EMBL/GenBank/DDBJ whole genome shotgun (WGS) entry which is preliminary data.</text>
</comment>
<keyword evidence="5" id="KW-1185">Reference proteome</keyword>
<keyword evidence="2 3" id="KW-0823">Tryptophan catabolism</keyword>
<evidence type="ECO:0000256" key="2">
    <source>
        <dbReference type="ARBA" id="ARBA00023079"/>
    </source>
</evidence>
<name>A0A4Z1PGX3_9PEZI</name>
<dbReference type="InterPro" id="IPR029058">
    <property type="entry name" value="AB_hydrolase_fold"/>
</dbReference>